<comment type="subcellular location">
    <subcellularLocation>
        <location evidence="9">Cytoplasm</location>
    </subcellularLocation>
</comment>
<dbReference type="GO" id="GO:0006265">
    <property type="term" value="P:DNA topological change"/>
    <property type="evidence" value="ECO:0007669"/>
    <property type="project" value="UniProtKB-UniRule"/>
</dbReference>
<evidence type="ECO:0000256" key="9">
    <source>
        <dbReference type="HAMAP-Rule" id="MF_01897"/>
    </source>
</evidence>
<organism evidence="13 14">
    <name type="scientific">Mageeibacillus indolicus</name>
    <dbReference type="NCBI Taxonomy" id="884684"/>
    <lineage>
        <taxon>Bacteria</taxon>
        <taxon>Bacillati</taxon>
        <taxon>Bacillota</taxon>
        <taxon>Clostridia</taxon>
        <taxon>Eubacteriales</taxon>
        <taxon>Oscillospiraceae</taxon>
        <taxon>Mageeibacillus</taxon>
    </lineage>
</organism>
<dbReference type="GO" id="GO:0034335">
    <property type="term" value="F:DNA negative supercoiling activity"/>
    <property type="evidence" value="ECO:0007669"/>
    <property type="project" value="UniProtKB-ARBA"/>
</dbReference>
<dbReference type="HAMAP" id="MF_01897">
    <property type="entry name" value="GyrA"/>
    <property type="match status" value="1"/>
</dbReference>
<evidence type="ECO:0000256" key="2">
    <source>
        <dbReference type="ARBA" id="ARBA00008263"/>
    </source>
</evidence>
<dbReference type="AlphaFoldDB" id="A0A2J8B038"/>
<dbReference type="NCBIfam" id="NF004044">
    <property type="entry name" value="PRK05561.1"/>
    <property type="match status" value="1"/>
</dbReference>
<name>A0A2J8B038_9FIRM</name>
<evidence type="ECO:0000256" key="8">
    <source>
        <dbReference type="ARBA" id="ARBA00063644"/>
    </source>
</evidence>
<dbReference type="Gene3D" id="3.30.1360.40">
    <property type="match status" value="1"/>
</dbReference>
<dbReference type="SUPFAM" id="SSF56719">
    <property type="entry name" value="Type II DNA topoisomerase"/>
    <property type="match status" value="1"/>
</dbReference>
<evidence type="ECO:0000313" key="13">
    <source>
        <dbReference type="EMBL" id="PNH18136.1"/>
    </source>
</evidence>
<dbReference type="PANTHER" id="PTHR43493">
    <property type="entry name" value="DNA GYRASE/TOPOISOMERASE SUBUNIT A"/>
    <property type="match status" value="1"/>
</dbReference>
<dbReference type="NCBIfam" id="NF004043">
    <property type="entry name" value="PRK05560.1"/>
    <property type="match status" value="1"/>
</dbReference>
<dbReference type="SMART" id="SM00434">
    <property type="entry name" value="TOP4c"/>
    <property type="match status" value="1"/>
</dbReference>
<evidence type="ECO:0000256" key="7">
    <source>
        <dbReference type="ARBA" id="ARBA00023235"/>
    </source>
</evidence>
<feature type="domain" description="Topo IIA-type catalytic" evidence="12">
    <location>
        <begin position="52"/>
        <end position="523"/>
    </location>
</feature>
<dbReference type="GO" id="GO:0006261">
    <property type="term" value="P:DNA-templated DNA replication"/>
    <property type="evidence" value="ECO:0007669"/>
    <property type="project" value="UniProtKB-UniRule"/>
</dbReference>
<dbReference type="CDD" id="cd00187">
    <property type="entry name" value="TOP4c"/>
    <property type="match status" value="1"/>
</dbReference>
<feature type="region of interest" description="Disordered" evidence="11">
    <location>
        <begin position="830"/>
        <end position="867"/>
    </location>
</feature>
<feature type="active site" description="O-(5'-phospho-DNA)-tyrosine intermediate" evidence="9 10">
    <location>
        <position position="140"/>
    </location>
</feature>
<dbReference type="InterPro" id="IPR013758">
    <property type="entry name" value="Topo_IIA_A/C_ab"/>
</dbReference>
<dbReference type="PROSITE" id="PS52040">
    <property type="entry name" value="TOPO_IIA"/>
    <property type="match status" value="1"/>
</dbReference>
<comment type="catalytic activity">
    <reaction evidence="1 9 10">
        <text>ATP-dependent breakage, passage and rejoining of double-stranded DNA.</text>
        <dbReference type="EC" id="5.6.2.2"/>
    </reaction>
</comment>
<dbReference type="Pfam" id="PF00521">
    <property type="entry name" value="DNA_topoisoIV"/>
    <property type="match status" value="1"/>
</dbReference>
<evidence type="ECO:0000313" key="14">
    <source>
        <dbReference type="Proteomes" id="UP000236394"/>
    </source>
</evidence>
<dbReference type="InterPro" id="IPR050220">
    <property type="entry name" value="Type_II_DNA_Topoisomerases"/>
</dbReference>
<dbReference type="Gene3D" id="2.120.10.90">
    <property type="entry name" value="DNA gyrase/topoisomerase IV, subunit A, C-terminal"/>
    <property type="match status" value="1"/>
</dbReference>
<dbReference type="EMBL" id="NBZD01000004">
    <property type="protein sequence ID" value="PNH18136.1"/>
    <property type="molecule type" value="Genomic_DNA"/>
</dbReference>
<dbReference type="PANTHER" id="PTHR43493:SF5">
    <property type="entry name" value="DNA GYRASE SUBUNIT A, CHLOROPLASTIC_MITOCHONDRIAL"/>
    <property type="match status" value="1"/>
</dbReference>
<protein>
    <recommendedName>
        <fullName evidence="9">DNA gyrase subunit A</fullName>
        <ecNumber evidence="9">5.6.2.2</ecNumber>
    </recommendedName>
</protein>
<comment type="miscellaneous">
    <text evidence="9">Few gyrases are as efficient as E.coli at forming negative supercoils. Not all organisms have 2 type II topoisomerases; in organisms with a single type II topoisomerase this enzyme also has to decatenate newly replicated chromosomes.</text>
</comment>
<comment type="caution">
    <text evidence="13">The sequence shown here is derived from an EMBL/GenBank/DDBJ whole genome shotgun (WGS) entry which is preliminary data.</text>
</comment>
<evidence type="ECO:0000259" key="12">
    <source>
        <dbReference type="PROSITE" id="PS52040"/>
    </source>
</evidence>
<sequence>MATTKDNNNSQHNNVDAVFRDNINNIVPVDLEQEMRKSFIDYAMSVISDRALPDIRDGLKPVHRRILFSMFSQGFTPDKPYRKCATTVGNVLGHFHPHGDAAVYDSMVRLAQDFSMRHTMVDGHGNFGSRDGDPPAAYRYTEARLTKIAVEMMREINKNTVDFKPNFDEQEMEPIVLPSRFPNLLVNGSTGIAVGMATDIPPHNLGETIDAVVMRINNPDCDLEDVMEILPGPDFPTGGTILGLSGIRETYRTGKGRITVRSAASIEDMPNNRHKIVVHDLPYMVNKARLIEKMADLVKEKRIDGISMIRDESDRNEEIRIVIELKRDANPQVVLNRLYKMTQLQDNFNANMLALVPDAQGRYEPKVVTLLDCLDHYIAHQKSVVLRRTKFDLDKALARQHIVQGLLKAIDNIDEVIRIIRSSSNEETAKQALCERFDFSIRQAQHIVDMRLGRLTALERERLQKELDELIVKIEYFNRIINESSLLNQVICDELTDLKTRYANKRRTVIEPYSLDEFEDEELVKEEEVVITLTHFGYVKRQPVDTYQQQHRGGRGISGLQTREDDFVETLVTTSTHDHLLFFTNTGRVFRLKGYQIPEAGRQAKGQAIVNLLQLVEGEKVRTVITVHEFNREDYLLMATARGMIKKTSLYEYANIQKNGLIAINLRPDDEVIGVKVSRLHEEVILATAGGYSLRFDTNDIRNTGRNTFGVSGIKLRHSDKVIGMAAVDEKRHLLVISKNGYGKRSEFNEYRIQNRGGKGLITYKPTEQTGDLAGIASVNDEDDIIIINDAGIVIRVATKEIPILSRVTKGVRLMRTAGQIVDLAVVQHDDEQPNEKPDVIPDTVDLGLSDGQVAEGTTSVPETDDD</sequence>
<dbReference type="InterPro" id="IPR013757">
    <property type="entry name" value="Topo_IIA_A_a_sf"/>
</dbReference>
<dbReference type="InterPro" id="IPR013760">
    <property type="entry name" value="Topo_IIA-like_dom_sf"/>
</dbReference>
<dbReference type="GO" id="GO:0005737">
    <property type="term" value="C:cytoplasm"/>
    <property type="evidence" value="ECO:0007669"/>
    <property type="project" value="UniProtKB-SubCell"/>
</dbReference>
<evidence type="ECO:0000256" key="10">
    <source>
        <dbReference type="PROSITE-ProRule" id="PRU01384"/>
    </source>
</evidence>
<comment type="similarity">
    <text evidence="2 9">Belongs to the type II topoisomerase GyrA/ParC subunit family.</text>
</comment>
<evidence type="ECO:0000256" key="5">
    <source>
        <dbReference type="ARBA" id="ARBA00023029"/>
    </source>
</evidence>
<gene>
    <name evidence="9" type="primary">gyrA</name>
    <name evidence="13" type="ORF">B7R76_07360</name>
</gene>
<keyword evidence="6 9" id="KW-0238">DNA-binding</keyword>
<comment type="subunit">
    <text evidence="9">Heterotetramer, composed of two GyrA and two GyrB chains. In the heterotetramer, GyrA contains the active site tyrosine that forms a transient covalent intermediate with DNA, while GyrB binds cofactors and catalyzes ATP hydrolysis.</text>
</comment>
<dbReference type="NCBIfam" id="TIGR01063">
    <property type="entry name" value="gyrA"/>
    <property type="match status" value="1"/>
</dbReference>
<dbReference type="InterPro" id="IPR002205">
    <property type="entry name" value="Topo_IIA_dom_A"/>
</dbReference>
<keyword evidence="4 9" id="KW-0067">ATP-binding</keyword>
<dbReference type="GO" id="GO:0003677">
    <property type="term" value="F:DNA binding"/>
    <property type="evidence" value="ECO:0007669"/>
    <property type="project" value="UniProtKB-UniRule"/>
</dbReference>
<dbReference type="Gene3D" id="3.90.199.10">
    <property type="entry name" value="Topoisomerase II, domain 5"/>
    <property type="match status" value="1"/>
</dbReference>
<dbReference type="InterPro" id="IPR005743">
    <property type="entry name" value="GyrA"/>
</dbReference>
<dbReference type="Proteomes" id="UP000236394">
    <property type="component" value="Unassembled WGS sequence"/>
</dbReference>
<keyword evidence="9" id="KW-0963">Cytoplasm</keyword>
<accession>A0A2J8B038</accession>
<dbReference type="Gene3D" id="1.10.268.10">
    <property type="entry name" value="Topoisomerase, domain 3"/>
    <property type="match status" value="1"/>
</dbReference>
<evidence type="ECO:0000256" key="11">
    <source>
        <dbReference type="SAM" id="MobiDB-lite"/>
    </source>
</evidence>
<evidence type="ECO:0000256" key="6">
    <source>
        <dbReference type="ARBA" id="ARBA00023125"/>
    </source>
</evidence>
<dbReference type="InterPro" id="IPR006691">
    <property type="entry name" value="GyrA/parC_rep"/>
</dbReference>
<evidence type="ECO:0000256" key="4">
    <source>
        <dbReference type="ARBA" id="ARBA00022840"/>
    </source>
</evidence>
<keyword evidence="5 9" id="KW-0799">Topoisomerase</keyword>
<feature type="compositionally biased region" description="Polar residues" evidence="11">
    <location>
        <begin position="856"/>
        <end position="867"/>
    </location>
</feature>
<dbReference type="Pfam" id="PF03989">
    <property type="entry name" value="DNA_gyraseA_C"/>
    <property type="match status" value="6"/>
</dbReference>
<dbReference type="FunFam" id="3.30.1360.40:FF:000002">
    <property type="entry name" value="DNA gyrase subunit A"/>
    <property type="match status" value="1"/>
</dbReference>
<evidence type="ECO:0000256" key="1">
    <source>
        <dbReference type="ARBA" id="ARBA00000185"/>
    </source>
</evidence>
<dbReference type="GO" id="GO:0005524">
    <property type="term" value="F:ATP binding"/>
    <property type="evidence" value="ECO:0007669"/>
    <property type="project" value="UniProtKB-UniRule"/>
</dbReference>
<evidence type="ECO:0000256" key="3">
    <source>
        <dbReference type="ARBA" id="ARBA00022741"/>
    </source>
</evidence>
<dbReference type="InterPro" id="IPR035516">
    <property type="entry name" value="Gyrase/topoIV_suA_C"/>
</dbReference>
<dbReference type="GO" id="GO:0009330">
    <property type="term" value="C:DNA topoisomerase type II (double strand cut, ATP-hydrolyzing) complex"/>
    <property type="evidence" value="ECO:0007669"/>
    <property type="project" value="TreeGrafter"/>
</dbReference>
<dbReference type="RefSeq" id="WP_102892742.1">
    <property type="nucleotide sequence ID" value="NZ_NBZD01000004.1"/>
</dbReference>
<dbReference type="EC" id="5.6.2.2" evidence="9"/>
<dbReference type="FunFam" id="1.10.268.10:FF:000001">
    <property type="entry name" value="DNA gyrase subunit A"/>
    <property type="match status" value="1"/>
</dbReference>
<dbReference type="FunFam" id="2.120.10.90:FF:000005">
    <property type="entry name" value="DNA topoisomerase 4 subunit A"/>
    <property type="match status" value="1"/>
</dbReference>
<proteinExistence type="inferred from homology"/>
<keyword evidence="7 9" id="KW-0413">Isomerase</keyword>
<dbReference type="SUPFAM" id="SSF101904">
    <property type="entry name" value="GyrA/ParC C-terminal domain-like"/>
    <property type="match status" value="1"/>
</dbReference>
<comment type="function">
    <text evidence="9">A type II topoisomerase that negatively supercoils closed circular double-stranded (ds) DNA in an ATP-dependent manner to modulate DNA topology and maintain chromosomes in an underwound state. Negative supercoiling favors strand separation, and DNA replication, transcription, recombination and repair, all of which involve strand separation. Also able to catalyze the interconversion of other topological isomers of dsDNA rings, including catenanes and knotted rings. Type II topoisomerases break and join 2 DNA strands simultaneously in an ATP-dependent manner.</text>
</comment>
<dbReference type="GO" id="GO:0005694">
    <property type="term" value="C:chromosome"/>
    <property type="evidence" value="ECO:0007669"/>
    <property type="project" value="InterPro"/>
</dbReference>
<reference evidence="14" key="1">
    <citation type="submission" date="2017-04" db="EMBL/GenBank/DDBJ databases">
        <authorList>
            <person name="Bumgarner R.E."/>
            <person name="Fredricks D.N."/>
            <person name="Srinivasan S."/>
        </authorList>
    </citation>
    <scope>NUCLEOTIDE SEQUENCE [LARGE SCALE GENOMIC DNA]</scope>
    <source>
        <strain evidence="14">KA00405</strain>
    </source>
</reference>
<keyword evidence="3 9" id="KW-0547">Nucleotide-binding</keyword>
<feature type="compositionally biased region" description="Basic and acidic residues" evidence="11">
    <location>
        <begin position="830"/>
        <end position="840"/>
    </location>
</feature>
<feature type="short sequence motif" description="GyrA-box" evidence="9">
    <location>
        <begin position="550"/>
        <end position="556"/>
    </location>
</feature>
<dbReference type="FunFam" id="3.90.199.10:FF:000001">
    <property type="entry name" value="DNA gyrase subunit A"/>
    <property type="match status" value="1"/>
</dbReference>
<comment type="subunit">
    <text evidence="8">Heterotetramer composed of ParC and ParE.</text>
</comment>